<dbReference type="AlphaFoldDB" id="Q07PC9"/>
<dbReference type="STRING" id="316055.RPE_2263"/>
<proteinExistence type="predicted"/>
<dbReference type="KEGG" id="rpe:RPE_2263"/>
<organism evidence="2">
    <name type="scientific">Rhodopseudomonas palustris (strain BisA53)</name>
    <dbReference type="NCBI Taxonomy" id="316055"/>
    <lineage>
        <taxon>Bacteria</taxon>
        <taxon>Pseudomonadati</taxon>
        <taxon>Pseudomonadota</taxon>
        <taxon>Alphaproteobacteria</taxon>
        <taxon>Hyphomicrobiales</taxon>
        <taxon>Nitrobacteraceae</taxon>
        <taxon>Rhodopseudomonas</taxon>
    </lineage>
</organism>
<evidence type="ECO:0000313" key="2">
    <source>
        <dbReference type="EMBL" id="ABJ06205.1"/>
    </source>
</evidence>
<reference evidence="2" key="1">
    <citation type="submission" date="2006-09" db="EMBL/GenBank/DDBJ databases">
        <title>Complete sequence of Rhodopseudomonas palustris BisA53.</title>
        <authorList>
            <consortium name="US DOE Joint Genome Institute"/>
            <person name="Copeland A."/>
            <person name="Lucas S."/>
            <person name="Lapidus A."/>
            <person name="Barry K."/>
            <person name="Detter J.C."/>
            <person name="Glavina del Rio T."/>
            <person name="Hammon N."/>
            <person name="Israni S."/>
            <person name="Dalin E."/>
            <person name="Tice H."/>
            <person name="Pitluck S."/>
            <person name="Chain P."/>
            <person name="Malfatti S."/>
            <person name="Shin M."/>
            <person name="Vergez L."/>
            <person name="Schmutz J."/>
            <person name="Larimer F."/>
            <person name="Land M."/>
            <person name="Hauser L."/>
            <person name="Pelletier D.A."/>
            <person name="Kyrpides N."/>
            <person name="Kim E."/>
            <person name="Harwood C.S."/>
            <person name="Oda Y."/>
            <person name="Richardson P."/>
        </authorList>
    </citation>
    <scope>NUCLEOTIDE SEQUENCE [LARGE SCALE GENOMIC DNA]</scope>
    <source>
        <strain evidence="2">BisA53</strain>
    </source>
</reference>
<dbReference type="HOGENOM" id="CLU_145244_1_0_5"/>
<sequence length="93" mass="10015">MAAGSKLGFIIAAALTASCSAALAQQGSDAQREACTPDAFRLCGQFIPDANRIEGCLRAAGPRLSPACYVVFYPPEPTRQKPRMVRRQWTAED</sequence>
<name>Q07PC9_RHOP5</name>
<feature type="signal peptide" evidence="1">
    <location>
        <begin position="1"/>
        <end position="24"/>
    </location>
</feature>
<keyword evidence="1" id="KW-0732">Signal</keyword>
<gene>
    <name evidence="2" type="ordered locus">RPE_2263</name>
</gene>
<accession>Q07PC9</accession>
<dbReference type="EMBL" id="CP000463">
    <property type="protein sequence ID" value="ABJ06205.1"/>
    <property type="molecule type" value="Genomic_DNA"/>
</dbReference>
<dbReference type="PROSITE" id="PS51257">
    <property type="entry name" value="PROKAR_LIPOPROTEIN"/>
    <property type="match status" value="1"/>
</dbReference>
<protein>
    <submittedName>
        <fullName evidence="2">Uncharacterized protein</fullName>
    </submittedName>
</protein>
<evidence type="ECO:0000256" key="1">
    <source>
        <dbReference type="SAM" id="SignalP"/>
    </source>
</evidence>
<dbReference type="eggNOG" id="ENOG5033B3H">
    <property type="taxonomic scope" value="Bacteria"/>
</dbReference>
<feature type="chain" id="PRO_5004166333" evidence="1">
    <location>
        <begin position="25"/>
        <end position="93"/>
    </location>
</feature>